<dbReference type="SUPFAM" id="SSF56112">
    <property type="entry name" value="Protein kinase-like (PK-like)"/>
    <property type="match status" value="1"/>
</dbReference>
<protein>
    <submittedName>
        <fullName evidence="2">Kinase-like protein</fullName>
    </submittedName>
</protein>
<dbReference type="STRING" id="1095630.A0A2J6T6I9"/>
<keyword evidence="2" id="KW-0808">Transferase</keyword>
<dbReference type="GO" id="GO:0005524">
    <property type="term" value="F:ATP binding"/>
    <property type="evidence" value="ECO:0007669"/>
    <property type="project" value="InterPro"/>
</dbReference>
<dbReference type="RefSeq" id="XP_024735544.1">
    <property type="nucleotide sequence ID" value="XM_024874898.1"/>
</dbReference>
<dbReference type="PANTHER" id="PTHR24359:SF1">
    <property type="entry name" value="INHIBITOR OF NUCLEAR FACTOR KAPPA-B KINASE EPSILON SUBUNIT HOMOLOG 1-RELATED"/>
    <property type="match status" value="1"/>
</dbReference>
<organism evidence="2 3">
    <name type="scientific">Hyaloscypha bicolor E</name>
    <dbReference type="NCBI Taxonomy" id="1095630"/>
    <lineage>
        <taxon>Eukaryota</taxon>
        <taxon>Fungi</taxon>
        <taxon>Dikarya</taxon>
        <taxon>Ascomycota</taxon>
        <taxon>Pezizomycotina</taxon>
        <taxon>Leotiomycetes</taxon>
        <taxon>Helotiales</taxon>
        <taxon>Hyaloscyphaceae</taxon>
        <taxon>Hyaloscypha</taxon>
        <taxon>Hyaloscypha bicolor</taxon>
    </lineage>
</organism>
<accession>A0A2J6T6I9</accession>
<dbReference type="Proteomes" id="UP000235371">
    <property type="component" value="Unassembled WGS sequence"/>
</dbReference>
<dbReference type="EMBL" id="KZ613817">
    <property type="protein sequence ID" value="PMD58640.1"/>
    <property type="molecule type" value="Genomic_DNA"/>
</dbReference>
<evidence type="ECO:0000313" key="2">
    <source>
        <dbReference type="EMBL" id="PMD58640.1"/>
    </source>
</evidence>
<keyword evidence="2" id="KW-0418">Kinase</keyword>
<dbReference type="InParanoid" id="A0A2J6T6I9"/>
<evidence type="ECO:0000313" key="3">
    <source>
        <dbReference type="Proteomes" id="UP000235371"/>
    </source>
</evidence>
<dbReference type="SMART" id="SM00220">
    <property type="entry name" value="S_TKc"/>
    <property type="match status" value="1"/>
</dbReference>
<evidence type="ECO:0000259" key="1">
    <source>
        <dbReference type="PROSITE" id="PS50011"/>
    </source>
</evidence>
<dbReference type="GO" id="GO:0004674">
    <property type="term" value="F:protein serine/threonine kinase activity"/>
    <property type="evidence" value="ECO:0007669"/>
    <property type="project" value="TreeGrafter"/>
</dbReference>
<dbReference type="CDD" id="cd00180">
    <property type="entry name" value="PKc"/>
    <property type="match status" value="1"/>
</dbReference>
<sequence length="504" mass="57132">MSLHEQLWSYLERYKCPLSGKEFLPLGILEEKITSDIVKKELCGDGWEKQLTLLRYPSLPQKVSQDAKKVFAILVLIGNPWAIKRLIREGLTDRHLPLRQGGSGFLESSDNTTFKSPGAWGTDATVKLFIDKQWLVLAPVLDSTGQDIKLSDKCKCALPICDANHRAIDGFSSKVRKGIIPAGHQKGFKVEGTSLDIAIKEITDKDIFLLEKKNLNDIRRLQHRHLIKHIATCQIRDGYCYAILFPWASGGNLSNFWTHKDSTERAPDLFLWCFQQLLGLVDALKALHSINCRHGDLKPENILYFKEGDYLDIGGEGVLVIADVGVSKVHVDRTVSRPMGTNTHATTPSYEAPEAQFDKDAARARRYDMWSIGCIFLEFAIWLLYDLDAIKNFRKWREESRCDPITPKASFYDRPTEGIVDVQPAVRKMMYQLRNNSRCQNGTALGDFLDLIENDLLLVEVSRRCHAAELYNKLKKIVQDAEENASYLLNDADSHPPTPLIFVD</sequence>
<name>A0A2J6T6I9_9HELO</name>
<reference evidence="2 3" key="1">
    <citation type="submission" date="2016-04" db="EMBL/GenBank/DDBJ databases">
        <title>A degradative enzymes factory behind the ericoid mycorrhizal symbiosis.</title>
        <authorList>
            <consortium name="DOE Joint Genome Institute"/>
            <person name="Martino E."/>
            <person name="Morin E."/>
            <person name="Grelet G."/>
            <person name="Kuo A."/>
            <person name="Kohler A."/>
            <person name="Daghino S."/>
            <person name="Barry K."/>
            <person name="Choi C."/>
            <person name="Cichocki N."/>
            <person name="Clum A."/>
            <person name="Copeland A."/>
            <person name="Hainaut M."/>
            <person name="Haridas S."/>
            <person name="Labutti K."/>
            <person name="Lindquist E."/>
            <person name="Lipzen A."/>
            <person name="Khouja H.-R."/>
            <person name="Murat C."/>
            <person name="Ohm R."/>
            <person name="Olson A."/>
            <person name="Spatafora J."/>
            <person name="Veneault-Fourrey C."/>
            <person name="Henrissat B."/>
            <person name="Grigoriev I."/>
            <person name="Martin F."/>
            <person name="Perotto S."/>
        </authorList>
    </citation>
    <scope>NUCLEOTIDE SEQUENCE [LARGE SCALE GENOMIC DNA]</scope>
    <source>
        <strain evidence="2 3">E</strain>
    </source>
</reference>
<feature type="domain" description="Protein kinase" evidence="1">
    <location>
        <begin position="161"/>
        <end position="478"/>
    </location>
</feature>
<dbReference type="OrthoDB" id="4062651at2759"/>
<dbReference type="PROSITE" id="PS50011">
    <property type="entry name" value="PROTEIN_KINASE_DOM"/>
    <property type="match status" value="1"/>
</dbReference>
<dbReference type="InterPro" id="IPR011009">
    <property type="entry name" value="Kinase-like_dom_sf"/>
</dbReference>
<dbReference type="InterPro" id="IPR000719">
    <property type="entry name" value="Prot_kinase_dom"/>
</dbReference>
<dbReference type="Pfam" id="PF00069">
    <property type="entry name" value="Pkinase"/>
    <property type="match status" value="1"/>
</dbReference>
<dbReference type="GeneID" id="36582978"/>
<dbReference type="InterPro" id="IPR008271">
    <property type="entry name" value="Ser/Thr_kinase_AS"/>
</dbReference>
<gene>
    <name evidence="2" type="ORF">K444DRAFT_530408</name>
</gene>
<dbReference type="AlphaFoldDB" id="A0A2J6T6I9"/>
<keyword evidence="3" id="KW-1185">Reference proteome</keyword>
<proteinExistence type="predicted"/>
<dbReference type="PROSITE" id="PS00108">
    <property type="entry name" value="PROTEIN_KINASE_ST"/>
    <property type="match status" value="1"/>
</dbReference>
<dbReference type="Gene3D" id="1.10.510.10">
    <property type="entry name" value="Transferase(Phosphotransferase) domain 1"/>
    <property type="match status" value="1"/>
</dbReference>
<dbReference type="PANTHER" id="PTHR24359">
    <property type="entry name" value="SERINE/THREONINE-PROTEIN KINASE SBK1"/>
    <property type="match status" value="1"/>
</dbReference>